<dbReference type="AlphaFoldDB" id="A0A9W4GV12"/>
<evidence type="ECO:0000313" key="1">
    <source>
        <dbReference type="EMBL" id="CAG6397840.1"/>
    </source>
</evidence>
<reference evidence="1" key="1">
    <citation type="submission" date="2021-05" db="EMBL/GenBank/DDBJ databases">
        <authorList>
            <person name="Arsene-Ploetze F."/>
        </authorList>
    </citation>
    <scope>NUCLEOTIDE SEQUENCE</scope>
    <source>
        <strain evidence="1">DSM 42138</strain>
    </source>
</reference>
<organism evidence="1 2">
    <name type="scientific">Actinacidiphila cocklensis</name>
    <dbReference type="NCBI Taxonomy" id="887465"/>
    <lineage>
        <taxon>Bacteria</taxon>
        <taxon>Bacillati</taxon>
        <taxon>Actinomycetota</taxon>
        <taxon>Actinomycetes</taxon>
        <taxon>Kitasatosporales</taxon>
        <taxon>Streptomycetaceae</taxon>
        <taxon>Actinacidiphila</taxon>
    </lineage>
</organism>
<comment type="caution">
    <text evidence="1">The sequence shown here is derived from an EMBL/GenBank/DDBJ whole genome shotgun (WGS) entry which is preliminary data.</text>
</comment>
<proteinExistence type="predicted"/>
<dbReference type="Proteomes" id="UP001152519">
    <property type="component" value="Unassembled WGS sequence"/>
</dbReference>
<sequence>MPLTNADAEKAPVIPELRARLRIIQGTLRRVWGRGGWRAVRE</sequence>
<name>A0A9W4GV12_9ACTN</name>
<accession>A0A9W4GV12</accession>
<evidence type="ECO:0000313" key="2">
    <source>
        <dbReference type="Proteomes" id="UP001152519"/>
    </source>
</evidence>
<keyword evidence="2" id="KW-1185">Reference proteome</keyword>
<dbReference type="EMBL" id="CAJSLV010000092">
    <property type="protein sequence ID" value="CAG6397840.1"/>
    <property type="molecule type" value="Genomic_DNA"/>
</dbReference>
<protein>
    <submittedName>
        <fullName evidence="1">Uncharacterized protein</fullName>
    </submittedName>
</protein>
<gene>
    <name evidence="1" type="ORF">SCOCK_60173</name>
</gene>